<reference evidence="1" key="1">
    <citation type="journal article" date="2015" name="Nature">
        <title>Complex archaea that bridge the gap between prokaryotes and eukaryotes.</title>
        <authorList>
            <person name="Spang A."/>
            <person name="Saw J.H."/>
            <person name="Jorgensen S.L."/>
            <person name="Zaremba-Niedzwiedzka K."/>
            <person name="Martijn J."/>
            <person name="Lind A.E."/>
            <person name="van Eijk R."/>
            <person name="Schleper C."/>
            <person name="Guy L."/>
            <person name="Ettema T.J."/>
        </authorList>
    </citation>
    <scope>NUCLEOTIDE SEQUENCE</scope>
</reference>
<evidence type="ECO:0008006" key="2">
    <source>
        <dbReference type="Google" id="ProtNLM"/>
    </source>
</evidence>
<dbReference type="Pfam" id="PF04883">
    <property type="entry name" value="HK97-gp10_like"/>
    <property type="match status" value="1"/>
</dbReference>
<protein>
    <recommendedName>
        <fullName evidence="2">HK97 gp10 family phage protein</fullName>
    </recommendedName>
</protein>
<gene>
    <name evidence="1" type="ORF">LCGC14_1311340</name>
</gene>
<proteinExistence type="predicted"/>
<dbReference type="EMBL" id="LAZR01007743">
    <property type="protein sequence ID" value="KKM83249.1"/>
    <property type="molecule type" value="Genomic_DNA"/>
</dbReference>
<accession>A0A0F9KMA4</accession>
<comment type="caution">
    <text evidence="1">The sequence shown here is derived from an EMBL/GenBank/DDBJ whole genome shotgun (WGS) entry which is preliminary data.</text>
</comment>
<dbReference type="AlphaFoldDB" id="A0A0F9KMA4"/>
<name>A0A0F9KMA4_9ZZZZ</name>
<organism evidence="1">
    <name type="scientific">marine sediment metagenome</name>
    <dbReference type="NCBI Taxonomy" id="412755"/>
    <lineage>
        <taxon>unclassified sequences</taxon>
        <taxon>metagenomes</taxon>
        <taxon>ecological metagenomes</taxon>
    </lineage>
</organism>
<sequence length="164" mass="18234">MPVEIILTVQGFDAAQHRLRAINRERIVRGSHFFARKRLEEGLERVKQEAPVGETNVLRDSIGLKIKEQGDTLVGTLTATAEHAVWVHEGTGIFGPTGNPIIPLRSKVLVFFKEEKWIRARSVKGQPANPFLRRGATVLRDRVASTLPKEVRQDIRALISGGGI</sequence>
<dbReference type="InterPro" id="IPR010064">
    <property type="entry name" value="HK97-gp10_tail"/>
</dbReference>
<evidence type="ECO:0000313" key="1">
    <source>
        <dbReference type="EMBL" id="KKM83249.1"/>
    </source>
</evidence>